<gene>
    <name evidence="13" type="primary">tkt</name>
    <name evidence="13" type="ORF">NZD86_10625</name>
</gene>
<keyword evidence="5 11" id="KW-0808">Transferase</keyword>
<dbReference type="InterPro" id="IPR049557">
    <property type="entry name" value="Transketolase_CS"/>
</dbReference>
<comment type="cofactor">
    <cofactor evidence="11">
        <name>thiamine diphosphate</name>
        <dbReference type="ChEBI" id="CHEBI:58937"/>
    </cofactor>
    <text evidence="11">Binds 1 thiamine pyrophosphate per subunit.</text>
</comment>
<name>A0ABY6Z9P7_9BACL</name>
<dbReference type="Proteomes" id="UP001164803">
    <property type="component" value="Chromosome"/>
</dbReference>
<dbReference type="SUPFAM" id="SSF52518">
    <property type="entry name" value="Thiamin diphosphate-binding fold (THDP-binding)"/>
    <property type="match status" value="2"/>
</dbReference>
<dbReference type="GO" id="GO:0004802">
    <property type="term" value="F:transketolase activity"/>
    <property type="evidence" value="ECO:0007669"/>
    <property type="project" value="UniProtKB-EC"/>
</dbReference>
<evidence type="ECO:0000256" key="4">
    <source>
        <dbReference type="ARBA" id="ARBA00016662"/>
    </source>
</evidence>
<dbReference type="PANTHER" id="PTHR43522:SF2">
    <property type="entry name" value="TRANSKETOLASE 1-RELATED"/>
    <property type="match status" value="1"/>
</dbReference>
<comment type="subunit">
    <text evidence="2 11">Homodimer.</text>
</comment>
<dbReference type="Pfam" id="PF00456">
    <property type="entry name" value="Transketolase_N"/>
    <property type="match status" value="1"/>
</dbReference>
<feature type="domain" description="Transketolase-like pyrimidine-binding" evidence="12">
    <location>
        <begin position="351"/>
        <end position="522"/>
    </location>
</feature>
<evidence type="ECO:0000256" key="5">
    <source>
        <dbReference type="ARBA" id="ARBA00022679"/>
    </source>
</evidence>
<dbReference type="EC" id="2.2.1.1" evidence="3 10"/>
<dbReference type="Pfam" id="PF02779">
    <property type="entry name" value="Transket_pyr"/>
    <property type="match status" value="1"/>
</dbReference>
<dbReference type="InterPro" id="IPR029061">
    <property type="entry name" value="THDP-binding"/>
</dbReference>
<dbReference type="RefSeq" id="WP_268046500.1">
    <property type="nucleotide sequence ID" value="NZ_CP104064.1"/>
</dbReference>
<dbReference type="SMART" id="SM00861">
    <property type="entry name" value="Transket_pyr"/>
    <property type="match status" value="1"/>
</dbReference>
<dbReference type="Pfam" id="PF22613">
    <property type="entry name" value="Transketolase_C_1"/>
    <property type="match status" value="1"/>
</dbReference>
<comment type="similarity">
    <text evidence="1 11">Belongs to the transketolase family.</text>
</comment>
<organism evidence="13 14">
    <name type="scientific">Alicyclobacillus dauci</name>
    <dbReference type="NCBI Taxonomy" id="1475485"/>
    <lineage>
        <taxon>Bacteria</taxon>
        <taxon>Bacillati</taxon>
        <taxon>Bacillota</taxon>
        <taxon>Bacilli</taxon>
        <taxon>Bacillales</taxon>
        <taxon>Alicyclobacillaceae</taxon>
        <taxon>Alicyclobacillus</taxon>
    </lineage>
</organism>
<protein>
    <recommendedName>
        <fullName evidence="4 10">Transketolase</fullName>
        <ecNumber evidence="3 10">2.2.1.1</ecNumber>
    </recommendedName>
</protein>
<evidence type="ECO:0000313" key="13">
    <source>
        <dbReference type="EMBL" id="WAH38891.1"/>
    </source>
</evidence>
<keyword evidence="8 11" id="KW-0786">Thiamine pyrophosphate</keyword>
<dbReference type="EMBL" id="CP104064">
    <property type="protein sequence ID" value="WAH38891.1"/>
    <property type="molecule type" value="Genomic_DNA"/>
</dbReference>
<dbReference type="InterPro" id="IPR033247">
    <property type="entry name" value="Transketolase_fam"/>
</dbReference>
<evidence type="ECO:0000256" key="7">
    <source>
        <dbReference type="ARBA" id="ARBA00022842"/>
    </source>
</evidence>
<evidence type="ECO:0000256" key="10">
    <source>
        <dbReference type="NCBIfam" id="TIGR00232"/>
    </source>
</evidence>
<dbReference type="CDD" id="cd07033">
    <property type="entry name" value="TPP_PYR_DXS_TK_like"/>
    <property type="match status" value="1"/>
</dbReference>
<evidence type="ECO:0000256" key="8">
    <source>
        <dbReference type="ARBA" id="ARBA00023052"/>
    </source>
</evidence>
<accession>A0ABY6Z9P7</accession>
<dbReference type="InterPro" id="IPR005474">
    <property type="entry name" value="Transketolase_N"/>
</dbReference>
<evidence type="ECO:0000259" key="12">
    <source>
        <dbReference type="SMART" id="SM00861"/>
    </source>
</evidence>
<evidence type="ECO:0000256" key="2">
    <source>
        <dbReference type="ARBA" id="ARBA00011738"/>
    </source>
</evidence>
<keyword evidence="11" id="KW-0106">Calcium</keyword>
<dbReference type="PANTHER" id="PTHR43522">
    <property type="entry name" value="TRANSKETOLASE"/>
    <property type="match status" value="1"/>
</dbReference>
<evidence type="ECO:0000313" key="14">
    <source>
        <dbReference type="Proteomes" id="UP001164803"/>
    </source>
</evidence>
<comment type="function">
    <text evidence="11">Catalyzes the transfer of a two-carbon ketol group from a ketose donor to an aldose acceptor, via a covalent intermediate with the cofactor thiamine pyrophosphate.</text>
</comment>
<dbReference type="Gene3D" id="3.40.50.970">
    <property type="match status" value="2"/>
</dbReference>
<evidence type="ECO:0000256" key="11">
    <source>
        <dbReference type="RuleBase" id="RU004996"/>
    </source>
</evidence>
<dbReference type="InterPro" id="IPR055152">
    <property type="entry name" value="Transketolase-like_C_2"/>
</dbReference>
<dbReference type="InterPro" id="IPR005478">
    <property type="entry name" value="Transketolase_bac-like"/>
</dbReference>
<dbReference type="InterPro" id="IPR020826">
    <property type="entry name" value="Transketolase_BS"/>
</dbReference>
<keyword evidence="14" id="KW-1185">Reference proteome</keyword>
<proteinExistence type="inferred from homology"/>
<dbReference type="CDD" id="cd02012">
    <property type="entry name" value="TPP_TK"/>
    <property type="match status" value="1"/>
</dbReference>
<evidence type="ECO:0000256" key="3">
    <source>
        <dbReference type="ARBA" id="ARBA00013152"/>
    </source>
</evidence>
<comment type="catalytic activity">
    <reaction evidence="9 11">
        <text>D-sedoheptulose 7-phosphate + D-glyceraldehyde 3-phosphate = aldehydo-D-ribose 5-phosphate + D-xylulose 5-phosphate</text>
        <dbReference type="Rhea" id="RHEA:10508"/>
        <dbReference type="ChEBI" id="CHEBI:57483"/>
        <dbReference type="ChEBI" id="CHEBI:57737"/>
        <dbReference type="ChEBI" id="CHEBI:58273"/>
        <dbReference type="ChEBI" id="CHEBI:59776"/>
        <dbReference type="EC" id="2.2.1.1"/>
    </reaction>
</comment>
<dbReference type="PROSITE" id="PS00801">
    <property type="entry name" value="TRANSKETOLASE_1"/>
    <property type="match status" value="1"/>
</dbReference>
<dbReference type="SUPFAM" id="SSF52922">
    <property type="entry name" value="TK C-terminal domain-like"/>
    <property type="match status" value="1"/>
</dbReference>
<evidence type="ECO:0000256" key="9">
    <source>
        <dbReference type="ARBA" id="ARBA00049473"/>
    </source>
</evidence>
<reference evidence="13" key="1">
    <citation type="submission" date="2022-08" db="EMBL/GenBank/DDBJ databases">
        <title>Alicyclobacillus dauci DSM2870, complete genome.</title>
        <authorList>
            <person name="Wang Q."/>
            <person name="Cai R."/>
            <person name="Wang Z."/>
        </authorList>
    </citation>
    <scope>NUCLEOTIDE SEQUENCE</scope>
    <source>
        <strain evidence="13">DSM 28700</strain>
    </source>
</reference>
<dbReference type="NCBIfam" id="TIGR00232">
    <property type="entry name" value="tktlase_bact"/>
    <property type="match status" value="1"/>
</dbReference>
<comment type="cofactor">
    <cofactor evidence="11">
        <name>Mg(2+)</name>
        <dbReference type="ChEBI" id="CHEBI:18420"/>
    </cofactor>
    <cofactor evidence="11">
        <name>Ca(2+)</name>
        <dbReference type="ChEBI" id="CHEBI:29108"/>
    </cofactor>
    <cofactor evidence="11">
        <name>Mn(2+)</name>
        <dbReference type="ChEBI" id="CHEBI:29035"/>
    </cofactor>
    <cofactor evidence="11">
        <name>Co(2+)</name>
        <dbReference type="ChEBI" id="CHEBI:48828"/>
    </cofactor>
    <text evidence="11">Binds 1 Mg(2+) ion per subunit. Can also utilize other divalent metal cations, such as Ca(2+), Mn(2+) and Co(2+).</text>
</comment>
<dbReference type="InterPro" id="IPR005475">
    <property type="entry name" value="Transketolase-like_Pyr-bd"/>
</dbReference>
<sequence length="662" mass="71703">MPFTAQDELAVNAIRVLSIDAIEKSNSGHPGLPLGAAPMAYVLWSRFLKHNPKNPKWFDRDRFVLSAGHGSMLLYSLLHLSGYDLPMEELKNFRQWGSKTPGHPEFGHTVGVEATTGPLGQGISMAVGMAIAEQFMASTFNKQDHKLVDHNTYVIVGDGDLMEGVSQEAASLAGHLGLNKLIVLYDSNNITLDGPAELSFSENVADRFRAYGWNVLRVDDGNDLDAIEQAITQANTEQARPTLIEVKTVIGYGSPKQGTSKVHGSPLGAEGAEAAKQAYGWNEEPFSVPDEVYAAFAKHNAESAEREAEWNAVLSSYRTNYKAESKQFDDALSGVVNVDFDNVLPAFEGGVATRDAFGKIINAIAPHVPTLLGGSADLSSSNKTLLDGAGSFQKGSYEGRNVFYGVREHAMGAAMNGISLHGGVIPFGGTFLVFVDYLRPAVRLSALMKQPVMYVMTHDSIAVGEDGPTHEPVEQLASLRVIPGVRVFRPADATETGLSVRYALEHRDAPTVLALSRQKLPTLDEVKANRQNFNRGAYVIYQHGSGTDLILMASGSEVQLALQAGKKLASEGVQVRVVSAPSLDVFEEQPNSYREEVLPANVRKRLAVEMAQSTSWYKYVGLDGEVIGIDTFGASAPGEIVMREYGFTEDRVIDAAKSLLNR</sequence>
<evidence type="ECO:0000256" key="6">
    <source>
        <dbReference type="ARBA" id="ARBA00022723"/>
    </source>
</evidence>
<dbReference type="InterPro" id="IPR009014">
    <property type="entry name" value="Transketo_C/PFOR_II"/>
</dbReference>
<keyword evidence="7 11" id="KW-0460">Magnesium</keyword>
<dbReference type="PROSITE" id="PS00802">
    <property type="entry name" value="TRANSKETOLASE_2"/>
    <property type="match status" value="1"/>
</dbReference>
<dbReference type="Gene3D" id="3.40.50.920">
    <property type="match status" value="1"/>
</dbReference>
<keyword evidence="6 11" id="KW-0479">Metal-binding</keyword>
<evidence type="ECO:0000256" key="1">
    <source>
        <dbReference type="ARBA" id="ARBA00007131"/>
    </source>
</evidence>